<gene>
    <name evidence="3" type="ORF">GCM10023260_08400</name>
</gene>
<evidence type="ECO:0000313" key="4">
    <source>
        <dbReference type="Proteomes" id="UP001501525"/>
    </source>
</evidence>
<evidence type="ECO:0000313" key="3">
    <source>
        <dbReference type="EMBL" id="GAA5098167.1"/>
    </source>
</evidence>
<comment type="caution">
    <text evidence="3">The sequence shown here is derived from an EMBL/GenBank/DDBJ whole genome shotgun (WGS) entry which is preliminary data.</text>
</comment>
<proteinExistence type="predicted"/>
<comment type="subcellular location">
    <subcellularLocation>
        <location evidence="1">Membrane</location>
        <topology evidence="1">Multi-pass membrane protein</topology>
    </subcellularLocation>
</comment>
<feature type="transmembrane region" description="Helical" evidence="2">
    <location>
        <begin position="63"/>
        <end position="85"/>
    </location>
</feature>
<keyword evidence="2" id="KW-0812">Transmembrane</keyword>
<reference evidence="4" key="1">
    <citation type="journal article" date="2019" name="Int. J. Syst. Evol. Microbiol.">
        <title>The Global Catalogue of Microorganisms (GCM) 10K type strain sequencing project: providing services to taxonomists for standard genome sequencing and annotation.</title>
        <authorList>
            <consortium name="The Broad Institute Genomics Platform"/>
            <consortium name="The Broad Institute Genome Sequencing Center for Infectious Disease"/>
            <person name="Wu L."/>
            <person name="Ma J."/>
        </authorList>
    </citation>
    <scope>NUCLEOTIDE SEQUENCE [LARGE SCALE GENOMIC DNA]</scope>
    <source>
        <strain evidence="4">JCM 17706</strain>
    </source>
</reference>
<feature type="transmembrane region" description="Helical" evidence="2">
    <location>
        <begin position="97"/>
        <end position="118"/>
    </location>
</feature>
<keyword evidence="4" id="KW-1185">Reference proteome</keyword>
<protein>
    <recommendedName>
        <fullName evidence="5">Conjugal transfer protein TrbC</fullName>
    </recommendedName>
</protein>
<dbReference type="InterPro" id="IPR007039">
    <property type="entry name" value="TrbC/VirB2"/>
</dbReference>
<sequence length="132" mass="13715">MKLSSTQTKNNFHNHVMMFFLIVGVAIFLCLILGDIAHASDATEGGGASLPWEGPLQKLKKSISGPVAFVVSLLGLVAGGATLIFGGEISEFTKRIIYLVLVISVIVFANTLLTGALFSGAVVPSNVLVGGV</sequence>
<dbReference type="EMBL" id="BAABIY010000020">
    <property type="protein sequence ID" value="GAA5098167.1"/>
    <property type="molecule type" value="Genomic_DNA"/>
</dbReference>
<evidence type="ECO:0000256" key="1">
    <source>
        <dbReference type="ARBA" id="ARBA00004141"/>
    </source>
</evidence>
<name>A0ABP9MNX7_9HYPH</name>
<dbReference type="Pfam" id="PF04956">
    <property type="entry name" value="TrbC"/>
    <property type="match status" value="1"/>
</dbReference>
<evidence type="ECO:0008006" key="5">
    <source>
        <dbReference type="Google" id="ProtNLM"/>
    </source>
</evidence>
<dbReference type="Proteomes" id="UP001501525">
    <property type="component" value="Unassembled WGS sequence"/>
</dbReference>
<accession>A0ABP9MNX7</accession>
<evidence type="ECO:0000256" key="2">
    <source>
        <dbReference type="SAM" id="Phobius"/>
    </source>
</evidence>
<keyword evidence="2" id="KW-1133">Transmembrane helix</keyword>
<keyword evidence="2" id="KW-0472">Membrane</keyword>
<organism evidence="3 4">
    <name type="scientific">Bartonella acomydis</name>
    <dbReference type="NCBI Taxonomy" id="686234"/>
    <lineage>
        <taxon>Bacteria</taxon>
        <taxon>Pseudomonadati</taxon>
        <taxon>Pseudomonadota</taxon>
        <taxon>Alphaproteobacteria</taxon>
        <taxon>Hyphomicrobiales</taxon>
        <taxon>Bartonellaceae</taxon>
        <taxon>Bartonella</taxon>
    </lineage>
</organism>
<dbReference type="RefSeq" id="WP_345096742.1">
    <property type="nucleotide sequence ID" value="NZ_BAABIY010000020.1"/>
</dbReference>